<dbReference type="OrthoDB" id="10412696at2759"/>
<feature type="transmembrane region" description="Helical" evidence="1">
    <location>
        <begin position="96"/>
        <end position="115"/>
    </location>
</feature>
<accession>A0A8B6CET7</accession>
<comment type="caution">
    <text evidence="2">The sequence shown here is derived from an EMBL/GenBank/DDBJ whole genome shotgun (WGS) entry which is preliminary data.</text>
</comment>
<keyword evidence="1" id="KW-0472">Membrane</keyword>
<sequence>IAGLGTNCDGAVVDKNQCGFADTECRIYGAGSKCLCITTHYSDGSSCVLRKYPDANCGGDECVINSSCVETKCACDAGFTPSPTVSPTMCNGVVKITTLTHMYVVPILVSLMFLLR</sequence>
<keyword evidence="1" id="KW-1133">Transmembrane helix</keyword>
<evidence type="ECO:0000313" key="2">
    <source>
        <dbReference type="EMBL" id="VDI04279.1"/>
    </source>
</evidence>
<proteinExistence type="predicted"/>
<protein>
    <recommendedName>
        <fullName evidence="4">EB domain-containing protein</fullName>
    </recommendedName>
</protein>
<dbReference type="Proteomes" id="UP000596742">
    <property type="component" value="Unassembled WGS sequence"/>
</dbReference>
<evidence type="ECO:0000256" key="1">
    <source>
        <dbReference type="SAM" id="Phobius"/>
    </source>
</evidence>
<name>A0A8B6CET7_MYTGA</name>
<feature type="non-terminal residue" evidence="2">
    <location>
        <position position="1"/>
    </location>
</feature>
<gene>
    <name evidence="2" type="ORF">MGAL_10B077318</name>
</gene>
<reference evidence="2" key="1">
    <citation type="submission" date="2018-11" db="EMBL/GenBank/DDBJ databases">
        <authorList>
            <person name="Alioto T."/>
            <person name="Alioto T."/>
        </authorList>
    </citation>
    <scope>NUCLEOTIDE SEQUENCE</scope>
</reference>
<keyword evidence="3" id="KW-1185">Reference proteome</keyword>
<evidence type="ECO:0008006" key="4">
    <source>
        <dbReference type="Google" id="ProtNLM"/>
    </source>
</evidence>
<evidence type="ECO:0000313" key="3">
    <source>
        <dbReference type="Proteomes" id="UP000596742"/>
    </source>
</evidence>
<dbReference type="AlphaFoldDB" id="A0A8B6CET7"/>
<dbReference type="EMBL" id="UYJE01001690">
    <property type="protein sequence ID" value="VDI04279.1"/>
    <property type="molecule type" value="Genomic_DNA"/>
</dbReference>
<organism evidence="2 3">
    <name type="scientific">Mytilus galloprovincialis</name>
    <name type="common">Mediterranean mussel</name>
    <dbReference type="NCBI Taxonomy" id="29158"/>
    <lineage>
        <taxon>Eukaryota</taxon>
        <taxon>Metazoa</taxon>
        <taxon>Spiralia</taxon>
        <taxon>Lophotrochozoa</taxon>
        <taxon>Mollusca</taxon>
        <taxon>Bivalvia</taxon>
        <taxon>Autobranchia</taxon>
        <taxon>Pteriomorphia</taxon>
        <taxon>Mytilida</taxon>
        <taxon>Mytiloidea</taxon>
        <taxon>Mytilidae</taxon>
        <taxon>Mytilinae</taxon>
        <taxon>Mytilus</taxon>
    </lineage>
</organism>
<keyword evidence="1" id="KW-0812">Transmembrane</keyword>